<accession>A0A127AWQ8</accession>
<gene>
    <name evidence="1" type="ORF">SP15_221</name>
</gene>
<dbReference type="Proteomes" id="UP000203261">
    <property type="component" value="Segment"/>
</dbReference>
<protein>
    <submittedName>
        <fullName evidence="1">Uncharacterized protein</fullName>
    </submittedName>
</protein>
<name>A0A127AWQ8_9CAUD</name>
<reference evidence="1 2" key="1">
    <citation type="submission" date="2015-08" db="EMBL/GenBank/DDBJ databases">
        <authorList>
            <person name="Babu N.S."/>
            <person name="Beckwith C.J."/>
            <person name="Beseler K.G."/>
            <person name="Brison A."/>
            <person name="Carone J.V."/>
            <person name="Caskin T.P."/>
            <person name="Diamond M."/>
            <person name="Durham M.E."/>
            <person name="Foxe J.M."/>
            <person name="Go M."/>
            <person name="Henderson B.A."/>
            <person name="Jones I.B."/>
            <person name="McGettigan J.A."/>
            <person name="Micheletti S.J."/>
            <person name="Nasrallah M.E."/>
            <person name="Ortiz D."/>
            <person name="Piller C.R."/>
            <person name="Privatt S.R."/>
            <person name="Schneider S.L."/>
            <person name="Sharp S."/>
            <person name="Smith T.C."/>
            <person name="Stanton J.D."/>
            <person name="Ullery H.E."/>
            <person name="Wilson R.J."/>
            <person name="Serrano M.G."/>
            <person name="Buck G."/>
            <person name="Lee V."/>
            <person name="Wang Y."/>
            <person name="Carvalho R."/>
            <person name="Voegtly L."/>
            <person name="Shi R."/>
            <person name="Duckworth R."/>
            <person name="Johnson A."/>
            <person name="Loviza R."/>
            <person name="Walstead R."/>
            <person name="Shah Z."/>
            <person name="Kiflezghi M."/>
            <person name="Wade K."/>
            <person name="Ball S.L."/>
            <person name="Bradley K.W."/>
            <person name="Asai D.J."/>
            <person name="Bowman C.A."/>
            <person name="Russell D.A."/>
            <person name="Pope W.H."/>
            <person name="Jacobs-Sera D."/>
            <person name="Hendrix R.W."/>
            <person name="Hatfull G.F."/>
        </authorList>
    </citation>
    <scope>NUCLEOTIDE SEQUENCE [LARGE SCALE GENOMIC DNA]</scope>
</reference>
<dbReference type="GeneID" id="29125391"/>
<sequence length="93" mass="10545">MSKSNMKIGVIGTSGNIELLPMPENTECSFRTYHDKLHKNNDKCPFCEGSIEFKTAYTLEEVAREVSKLKTREPIVIDSIDALSYSARVKFNK</sequence>
<evidence type="ECO:0000313" key="2">
    <source>
        <dbReference type="Proteomes" id="UP000203261"/>
    </source>
</evidence>
<evidence type="ECO:0000313" key="1">
    <source>
        <dbReference type="EMBL" id="AMM45022.1"/>
    </source>
</evidence>
<keyword evidence="2" id="KW-1185">Reference proteome</keyword>
<dbReference type="EMBL" id="KT624200">
    <property type="protein sequence ID" value="AMM45022.1"/>
    <property type="molecule type" value="Genomic_DNA"/>
</dbReference>
<proteinExistence type="predicted"/>
<dbReference type="KEGG" id="vg:29125391"/>
<dbReference type="RefSeq" id="YP_009302611.1">
    <property type="nucleotide sequence ID" value="NC_031245.1"/>
</dbReference>
<organism evidence="1 2">
    <name type="scientific">Bacillus phage SP-15</name>
    <dbReference type="NCBI Taxonomy" id="1792032"/>
    <lineage>
        <taxon>Viruses</taxon>
        <taxon>Duplodnaviria</taxon>
        <taxon>Heunggongvirae</taxon>
        <taxon>Uroviricota</taxon>
        <taxon>Caudoviricetes</taxon>
        <taxon>Thornevirus</taxon>
        <taxon>Thornevirus SP15</taxon>
    </lineage>
</organism>